<dbReference type="GeneID" id="18920277"/>
<evidence type="ECO:0000313" key="1">
    <source>
        <dbReference type="EMBL" id="EKM48839.1"/>
    </source>
</evidence>
<dbReference type="InterPro" id="IPR041078">
    <property type="entry name" value="Plavaka"/>
</dbReference>
<dbReference type="InParanoid" id="K5VQK7"/>
<name>K5VQK7_PHACS</name>
<dbReference type="EMBL" id="JH930695">
    <property type="protein sequence ID" value="EKM48839.1"/>
    <property type="molecule type" value="Genomic_DNA"/>
</dbReference>
<dbReference type="HOGENOM" id="CLU_006344_8_3_1"/>
<dbReference type="Pfam" id="PF18759">
    <property type="entry name" value="Plavaka"/>
    <property type="match status" value="1"/>
</dbReference>
<organism evidence="1 2">
    <name type="scientific">Phanerochaete carnosa (strain HHB-10118-sp)</name>
    <name type="common">White-rot fungus</name>
    <name type="synonym">Peniophora carnosa</name>
    <dbReference type="NCBI Taxonomy" id="650164"/>
    <lineage>
        <taxon>Eukaryota</taxon>
        <taxon>Fungi</taxon>
        <taxon>Dikarya</taxon>
        <taxon>Basidiomycota</taxon>
        <taxon>Agaricomycotina</taxon>
        <taxon>Agaricomycetes</taxon>
        <taxon>Polyporales</taxon>
        <taxon>Phanerochaetaceae</taxon>
        <taxon>Phanerochaete</taxon>
    </lineage>
</organism>
<proteinExistence type="predicted"/>
<dbReference type="STRING" id="650164.K5VQK7"/>
<gene>
    <name evidence="1" type="ORF">PHACADRAFT_71923</name>
</gene>
<keyword evidence="2" id="KW-1185">Reference proteome</keyword>
<accession>K5VQK7</accession>
<dbReference type="KEGG" id="pco:PHACADRAFT_71923"/>
<dbReference type="AlphaFoldDB" id="K5VQK7"/>
<dbReference type="OrthoDB" id="2418900at2759"/>
<reference evidence="1 2" key="1">
    <citation type="journal article" date="2012" name="BMC Genomics">
        <title>Comparative genomics of the white-rot fungi, Phanerochaete carnosa and P. chrysosporium, to elucidate the genetic basis of the distinct wood types they colonize.</title>
        <authorList>
            <person name="Suzuki H."/>
            <person name="MacDonald J."/>
            <person name="Syed K."/>
            <person name="Salamov A."/>
            <person name="Hori C."/>
            <person name="Aerts A."/>
            <person name="Henrissat B."/>
            <person name="Wiebenga A."/>
            <person name="vanKuyk P.A."/>
            <person name="Barry K."/>
            <person name="Lindquist E."/>
            <person name="LaButti K."/>
            <person name="Lapidus A."/>
            <person name="Lucas S."/>
            <person name="Coutinho P."/>
            <person name="Gong Y."/>
            <person name="Samejima M."/>
            <person name="Mahadevan R."/>
            <person name="Abou-Zaid M."/>
            <person name="de Vries R.P."/>
            <person name="Igarashi K."/>
            <person name="Yadav J.S."/>
            <person name="Grigoriev I.V."/>
            <person name="Master E.R."/>
        </authorList>
    </citation>
    <scope>NUCLEOTIDE SEQUENCE [LARGE SCALE GENOMIC DNA]</scope>
    <source>
        <strain evidence="1 2">HHB-10118-sp</strain>
    </source>
</reference>
<dbReference type="RefSeq" id="XP_007402607.1">
    <property type="nucleotide sequence ID" value="XM_007402545.1"/>
</dbReference>
<sequence length="153" mass="17076">MHTGRWWWAAQVPRTKGTTIMPVIISSDKTQLTLFHNQAAYPVYLTIGNLPKDIRSRPSQGGQILLAYLPVSKLEHIKNKAARRHTQANLFHLCMRRLLEPLEDLGLGGLPMSSGDGVMRRVHPIYAAYVGDYPEQVLVTCTKTGECPVCPTP</sequence>
<evidence type="ECO:0000313" key="2">
    <source>
        <dbReference type="Proteomes" id="UP000008370"/>
    </source>
</evidence>
<feature type="non-terminal residue" evidence="1">
    <location>
        <position position="1"/>
    </location>
</feature>
<dbReference type="Proteomes" id="UP000008370">
    <property type="component" value="Unassembled WGS sequence"/>
</dbReference>
<protein>
    <submittedName>
        <fullName evidence="1">Uncharacterized protein</fullName>
    </submittedName>
</protein>